<dbReference type="SMART" id="SM00240">
    <property type="entry name" value="FHA"/>
    <property type="match status" value="1"/>
</dbReference>
<dbReference type="RefSeq" id="WP_289445015.1">
    <property type="nucleotide sequence ID" value="NZ_JAUCGR010000001.1"/>
</dbReference>
<evidence type="ECO:0000313" key="9">
    <source>
        <dbReference type="EMBL" id="MDM7830220.1"/>
    </source>
</evidence>
<keyword evidence="6" id="KW-0812">Transmembrane</keyword>
<dbReference type="InterPro" id="IPR002543">
    <property type="entry name" value="FtsK_dom"/>
</dbReference>
<dbReference type="InterPro" id="IPR027417">
    <property type="entry name" value="P-loop_NTPase"/>
</dbReference>
<dbReference type="Pfam" id="PF01580">
    <property type="entry name" value="FtsK_SpoIIIE"/>
    <property type="match status" value="2"/>
</dbReference>
<dbReference type="Proteomes" id="UP001321453">
    <property type="component" value="Unassembled WGS sequence"/>
</dbReference>
<feature type="transmembrane region" description="Helical" evidence="6">
    <location>
        <begin position="216"/>
        <end position="234"/>
    </location>
</feature>
<keyword evidence="1" id="KW-0597">Phosphoprotein</keyword>
<dbReference type="Gene3D" id="2.60.200.20">
    <property type="match status" value="1"/>
</dbReference>
<feature type="domain" description="FtsK" evidence="8">
    <location>
        <begin position="628"/>
        <end position="816"/>
    </location>
</feature>
<proteinExistence type="predicted"/>
<keyword evidence="10" id="KW-1185">Reference proteome</keyword>
<evidence type="ECO:0000256" key="1">
    <source>
        <dbReference type="ARBA" id="ARBA00022553"/>
    </source>
</evidence>
<dbReference type="PROSITE" id="PS50901">
    <property type="entry name" value="FTSK"/>
    <property type="match status" value="2"/>
</dbReference>
<comment type="caution">
    <text evidence="9">The sequence shown here is derived from an EMBL/GenBank/DDBJ whole genome shotgun (WGS) entry which is preliminary data.</text>
</comment>
<organism evidence="9 10">
    <name type="scientific">Cellulomonas edaphi</name>
    <dbReference type="NCBI Taxonomy" id="3053468"/>
    <lineage>
        <taxon>Bacteria</taxon>
        <taxon>Bacillati</taxon>
        <taxon>Actinomycetota</taxon>
        <taxon>Actinomycetes</taxon>
        <taxon>Micrococcales</taxon>
        <taxon>Cellulomonadaceae</taxon>
        <taxon>Cellulomonas</taxon>
    </lineage>
</organism>
<evidence type="ECO:0000259" key="7">
    <source>
        <dbReference type="PROSITE" id="PS50006"/>
    </source>
</evidence>
<evidence type="ECO:0000256" key="6">
    <source>
        <dbReference type="SAM" id="Phobius"/>
    </source>
</evidence>
<dbReference type="CDD" id="cd00060">
    <property type="entry name" value="FHA"/>
    <property type="match status" value="1"/>
</dbReference>
<gene>
    <name evidence="9" type="ORF">QRT05_02650</name>
</gene>
<dbReference type="CDD" id="cd01127">
    <property type="entry name" value="TrwB_TraG_TraD_VirD4"/>
    <property type="match status" value="1"/>
</dbReference>
<dbReference type="PANTHER" id="PTHR22683:SF1">
    <property type="entry name" value="TYPE VII SECRETION SYSTEM PROTEIN ESSC"/>
    <property type="match status" value="1"/>
</dbReference>
<evidence type="ECO:0000256" key="3">
    <source>
        <dbReference type="ARBA" id="ARBA00022840"/>
    </source>
</evidence>
<name>A0ABT7S3M5_9CELL</name>
<feature type="domain" description="FtsK" evidence="8">
    <location>
        <begin position="948"/>
        <end position="1136"/>
    </location>
</feature>
<keyword evidence="6" id="KW-1133">Transmembrane helix</keyword>
<sequence length="1415" mass="148322">MRGDESLDVVVAADADATVGDVADALASVPEQGTLTLHVQHPGDELAAVLPRAGLASEVALHAGSLVRLVAPADDDRVAGARVQVVTGPVAGLDVQLPRGLATVGRGDGCDVLLDDPMVSRTHARIHVGARVEIIDAGSSNGVVVDGGRVDRAVVGPSDYVLLGDSVLRVTPLAAEPGDGDGAVVAFNRSPRLVPTFSERTVEAPTPPDPAPPARLPLLALVAPLLIGVVLFAVMRSAVTLVFLALSPLLAVAAFADQRRSARRREREHGAEFAATLAALEEDLAASARAERAARLAEHPSTQEAVAAAQQRTPLLWSRRPEHAEFLHVRLGLGCAASRTTVRLPARGRSAVGHWRALAAMRARHADIDEVPITADLRTCGAIGVAGPGSEEVARALVAQLACLHSPAELVVVAVAGPASRHRWEWLAWLPHTESPHSPLVGPHLAAHPTAATDLVTRLEGLVAGRDEAVPAVLLVVEDDAQADRARLVRLAEVGPAVGVHVLWRAASPERLPAACRTFVSSRPDGSAVVSDVVAQTATTVRPERLDAARDVARRLAAVVDAGAPVLDAHDLPRSIGFLELAGPEIADRTPAVLERWRETGSVLAGTPPSAGRRHDAGLRALVGLGSAGQLVLDLRAQGPHALVGGTTGSGKSEFLQAWVLGMAAAHGPDRVTFLLVDYKGGAAFADCVRLPHCVGLVTDLSPHLVRRALTSLRAELRHREHLFHRKGVKDLLDLERAGDPEAPPALVIVVDEFAALATEVPEFVDGVVDVAQRGRSLGLHLILATQRPAGVIKDNLRANTNLRVALRMADENDSIDVLGTALAAGFDPAIPGRAAVRTGPGRVAMFQSAYASGSSAGPRRPSVTVEGFSFGAGERWEHPPVERSGETDDGPTDLQRVVHAVRGAAVGMPAPRRPWLPELPASIDLSALEAPGDGFVLGLADQPARQRQPVAEWRPDEDGCLAVFGTGGSGKSTLLRTLACGAAAGTVHVYAIDSGAGGLAMLEALPHVGAVVDGADTERVVRLLHRLRDLLDERGARYAAAHAGNLAEYRRLAARPDEPRVLLLVDGLAAFRETYEADVGRSGAWTALQRVVAEGRPLGIHVVLTCERPGALPTALAGSVQRRLVLRQADESAYGLLDAPRDVLHPGSPPGRAVLAGQGAEIQIAVPGGASSPAEQARALAAVAAAMPPRERPEPVRRLPALVSLADLPATVSGRPALGIADDTLAALGFEPRGTFILAGMPGSGRTTALLALCAALRRWRPDLPRYYVGIRRSPVPTAGSWTDVALDPDSAAGLARTVLGSFTDRPLLIVVEGLADFLGGPAEQPLTDLVRAARGGEQLVLAEAETSAWSSSWPLVAEARAARRGLVLQPDYLDGDALFRTPFPRSARSEFPPGRGVYVEHGRLRRVQVPVAD</sequence>
<evidence type="ECO:0000256" key="2">
    <source>
        <dbReference type="ARBA" id="ARBA00022741"/>
    </source>
</evidence>
<protein>
    <submittedName>
        <fullName evidence="9">FtsK/SpoIIIE domain-containing protein</fullName>
    </submittedName>
</protein>
<evidence type="ECO:0000256" key="5">
    <source>
        <dbReference type="SAM" id="MobiDB-lite"/>
    </source>
</evidence>
<dbReference type="Gene3D" id="3.40.50.300">
    <property type="entry name" value="P-loop containing nucleotide triphosphate hydrolases"/>
    <property type="match status" value="4"/>
</dbReference>
<dbReference type="InterPro" id="IPR008984">
    <property type="entry name" value="SMAD_FHA_dom_sf"/>
</dbReference>
<evidence type="ECO:0000259" key="8">
    <source>
        <dbReference type="PROSITE" id="PS50901"/>
    </source>
</evidence>
<evidence type="ECO:0000313" key="10">
    <source>
        <dbReference type="Proteomes" id="UP001321453"/>
    </source>
</evidence>
<feature type="transmembrane region" description="Helical" evidence="6">
    <location>
        <begin position="239"/>
        <end position="256"/>
    </location>
</feature>
<feature type="binding site" evidence="4">
    <location>
        <begin position="646"/>
        <end position="653"/>
    </location>
    <ligand>
        <name>ATP</name>
        <dbReference type="ChEBI" id="CHEBI:30616"/>
    </ligand>
</feature>
<feature type="domain" description="FHA" evidence="7">
    <location>
        <begin position="102"/>
        <end position="150"/>
    </location>
</feature>
<reference evidence="9 10" key="1">
    <citation type="submission" date="2023-06" db="EMBL/GenBank/DDBJ databases">
        <title>Cellulomonas sp. MW9 Whole genome sequence.</title>
        <authorList>
            <person name="Park S."/>
        </authorList>
    </citation>
    <scope>NUCLEOTIDE SEQUENCE [LARGE SCALE GENOMIC DNA]</scope>
    <source>
        <strain evidence="9 10">MW9</strain>
    </source>
</reference>
<dbReference type="PANTHER" id="PTHR22683">
    <property type="entry name" value="SPORULATION PROTEIN RELATED"/>
    <property type="match status" value="1"/>
</dbReference>
<dbReference type="SUPFAM" id="SSF49879">
    <property type="entry name" value="SMAD/FHA domain"/>
    <property type="match status" value="1"/>
</dbReference>
<keyword evidence="6" id="KW-0472">Membrane</keyword>
<dbReference type="SMART" id="SM00382">
    <property type="entry name" value="AAA"/>
    <property type="match status" value="3"/>
</dbReference>
<dbReference type="InterPro" id="IPR003593">
    <property type="entry name" value="AAA+_ATPase"/>
</dbReference>
<dbReference type="Pfam" id="PF00498">
    <property type="entry name" value="FHA"/>
    <property type="match status" value="1"/>
</dbReference>
<dbReference type="EMBL" id="JAUCGR010000001">
    <property type="protein sequence ID" value="MDM7830220.1"/>
    <property type="molecule type" value="Genomic_DNA"/>
</dbReference>
<evidence type="ECO:0000256" key="4">
    <source>
        <dbReference type="PROSITE-ProRule" id="PRU00289"/>
    </source>
</evidence>
<dbReference type="InterPro" id="IPR000253">
    <property type="entry name" value="FHA_dom"/>
</dbReference>
<feature type="binding site" evidence="4">
    <location>
        <begin position="966"/>
        <end position="973"/>
    </location>
    <ligand>
        <name>ATP</name>
        <dbReference type="ChEBI" id="CHEBI:30616"/>
    </ligand>
</feature>
<keyword evidence="3 4" id="KW-0067">ATP-binding</keyword>
<feature type="region of interest" description="Disordered" evidence="5">
    <location>
        <begin position="874"/>
        <end position="893"/>
    </location>
</feature>
<dbReference type="SUPFAM" id="SSF52540">
    <property type="entry name" value="P-loop containing nucleoside triphosphate hydrolases"/>
    <property type="match status" value="3"/>
</dbReference>
<dbReference type="InterPro" id="IPR050206">
    <property type="entry name" value="FtsK/SpoIIIE/SftA"/>
</dbReference>
<accession>A0ABT7S3M5</accession>
<keyword evidence="2 4" id="KW-0547">Nucleotide-binding</keyword>
<feature type="compositionally biased region" description="Basic and acidic residues" evidence="5">
    <location>
        <begin position="875"/>
        <end position="887"/>
    </location>
</feature>
<dbReference type="PROSITE" id="PS50006">
    <property type="entry name" value="FHA_DOMAIN"/>
    <property type="match status" value="1"/>
</dbReference>